<dbReference type="RefSeq" id="WP_216252794.1">
    <property type="nucleotide sequence ID" value="NZ_JAZHFS010000019.1"/>
</dbReference>
<sequence length="48" mass="5671">MNYEKLRQDLLKKVGTSKIMSLILTKNSPNEKELLRLAKKYNLNISEY</sequence>
<dbReference type="Proteomes" id="UP001498469">
    <property type="component" value="Unassembled WGS sequence"/>
</dbReference>
<name>A0ABU7US40_9CLOT</name>
<reference evidence="1 2" key="1">
    <citation type="submission" date="2023-11" db="EMBL/GenBank/DDBJ databases">
        <title>Draft genome sequence of a psychrophilic Clostridium strain from permafrost water brine.</title>
        <authorList>
            <person name="Shcherbakova V.A."/>
            <person name="Trubitsyn V.E."/>
            <person name="Zakharyuk A.G."/>
        </authorList>
    </citation>
    <scope>NUCLEOTIDE SEQUENCE [LARGE SCALE GENOMIC DNA]</scope>
    <source>
        <strain evidence="1 2">14F</strain>
    </source>
</reference>
<keyword evidence="2" id="KW-1185">Reference proteome</keyword>
<protein>
    <recommendedName>
        <fullName evidence="3">Spo0E like sporulation regulatory protein</fullName>
    </recommendedName>
</protein>
<evidence type="ECO:0000313" key="2">
    <source>
        <dbReference type="Proteomes" id="UP001498469"/>
    </source>
</evidence>
<accession>A0ABU7US40</accession>
<comment type="caution">
    <text evidence="1">The sequence shown here is derived from an EMBL/GenBank/DDBJ whole genome shotgun (WGS) entry which is preliminary data.</text>
</comment>
<gene>
    <name evidence="1" type="ORF">SJI18_17590</name>
</gene>
<evidence type="ECO:0008006" key="3">
    <source>
        <dbReference type="Google" id="ProtNLM"/>
    </source>
</evidence>
<dbReference type="EMBL" id="JAZHFS010000019">
    <property type="protein sequence ID" value="MEF2114108.1"/>
    <property type="molecule type" value="Genomic_DNA"/>
</dbReference>
<evidence type="ECO:0000313" key="1">
    <source>
        <dbReference type="EMBL" id="MEF2114108.1"/>
    </source>
</evidence>
<proteinExistence type="predicted"/>
<organism evidence="1 2">
    <name type="scientific">Clostridium frigoriphilum</name>
    <dbReference type="NCBI Taxonomy" id="443253"/>
    <lineage>
        <taxon>Bacteria</taxon>
        <taxon>Bacillati</taxon>
        <taxon>Bacillota</taxon>
        <taxon>Clostridia</taxon>
        <taxon>Eubacteriales</taxon>
        <taxon>Clostridiaceae</taxon>
        <taxon>Clostridium</taxon>
    </lineage>
</organism>